<dbReference type="Pfam" id="PF00534">
    <property type="entry name" value="Glycos_transf_1"/>
    <property type="match status" value="1"/>
</dbReference>
<evidence type="ECO:0000313" key="3">
    <source>
        <dbReference type="EMBL" id="QDU60968.1"/>
    </source>
</evidence>
<proteinExistence type="predicted"/>
<dbReference type="PANTHER" id="PTHR46401:SF2">
    <property type="entry name" value="GLYCOSYLTRANSFERASE WBBK-RELATED"/>
    <property type="match status" value="1"/>
</dbReference>
<gene>
    <name evidence="3" type="primary">pimA</name>
    <name evidence="3" type="ORF">Pan216_18210</name>
</gene>
<dbReference type="Proteomes" id="UP000317093">
    <property type="component" value="Chromosome"/>
</dbReference>
<organism evidence="3 4">
    <name type="scientific">Kolteria novifilia</name>
    <dbReference type="NCBI Taxonomy" id="2527975"/>
    <lineage>
        <taxon>Bacteria</taxon>
        <taxon>Pseudomonadati</taxon>
        <taxon>Planctomycetota</taxon>
        <taxon>Planctomycetia</taxon>
        <taxon>Kolteriales</taxon>
        <taxon>Kolteriaceae</taxon>
        <taxon>Kolteria</taxon>
    </lineage>
</organism>
<dbReference type="OrthoDB" id="283384at2"/>
<dbReference type="SUPFAM" id="SSF53756">
    <property type="entry name" value="UDP-Glycosyltransferase/glycogen phosphorylase"/>
    <property type="match status" value="1"/>
</dbReference>
<dbReference type="InterPro" id="IPR001296">
    <property type="entry name" value="Glyco_trans_1"/>
</dbReference>
<dbReference type="GO" id="GO:0016757">
    <property type="term" value="F:glycosyltransferase activity"/>
    <property type="evidence" value="ECO:0007669"/>
    <property type="project" value="UniProtKB-KW"/>
</dbReference>
<dbReference type="AlphaFoldDB" id="A0A518B1X3"/>
<evidence type="ECO:0000256" key="1">
    <source>
        <dbReference type="ARBA" id="ARBA00022679"/>
    </source>
</evidence>
<dbReference type="RefSeq" id="WP_145257619.1">
    <property type="nucleotide sequence ID" value="NZ_CP036279.1"/>
</dbReference>
<dbReference type="Gene3D" id="3.40.50.2000">
    <property type="entry name" value="Glycogen Phosphorylase B"/>
    <property type="match status" value="2"/>
</dbReference>
<reference evidence="3 4" key="1">
    <citation type="submission" date="2019-02" db="EMBL/GenBank/DDBJ databases">
        <title>Deep-cultivation of Planctomycetes and their phenomic and genomic characterization uncovers novel biology.</title>
        <authorList>
            <person name="Wiegand S."/>
            <person name="Jogler M."/>
            <person name="Boedeker C."/>
            <person name="Pinto D."/>
            <person name="Vollmers J."/>
            <person name="Rivas-Marin E."/>
            <person name="Kohn T."/>
            <person name="Peeters S.H."/>
            <person name="Heuer A."/>
            <person name="Rast P."/>
            <person name="Oberbeckmann S."/>
            <person name="Bunk B."/>
            <person name="Jeske O."/>
            <person name="Meyerdierks A."/>
            <person name="Storesund J.E."/>
            <person name="Kallscheuer N."/>
            <person name="Luecker S."/>
            <person name="Lage O.M."/>
            <person name="Pohl T."/>
            <person name="Merkel B.J."/>
            <person name="Hornburger P."/>
            <person name="Mueller R.-W."/>
            <person name="Bruemmer F."/>
            <person name="Labrenz M."/>
            <person name="Spormann A.M."/>
            <person name="Op den Camp H."/>
            <person name="Overmann J."/>
            <person name="Amann R."/>
            <person name="Jetten M.S.M."/>
            <person name="Mascher T."/>
            <person name="Medema M.H."/>
            <person name="Devos D.P."/>
            <person name="Kaster A.-K."/>
            <person name="Ovreas L."/>
            <person name="Rohde M."/>
            <person name="Galperin M.Y."/>
            <person name="Jogler C."/>
        </authorList>
    </citation>
    <scope>NUCLEOTIDE SEQUENCE [LARGE SCALE GENOMIC DNA]</scope>
    <source>
        <strain evidence="3 4">Pan216</strain>
    </source>
</reference>
<dbReference type="EMBL" id="CP036279">
    <property type="protein sequence ID" value="QDU60968.1"/>
    <property type="molecule type" value="Genomic_DNA"/>
</dbReference>
<sequence>MTRVLVNDHCLLRTRTGVGQYLASLVAHWPEKATIRLEGIKTGPNLPEVAKEYARSQLPDVAGIEQVTLRPLTTIQTPRPSWKAACRALVEPAWYALKEQRVRQQFKRGGYDSFFEPNNIPIARLEPTVTAMMDLSVLEVPQFHPANRISFWTRRLGRAVLWTKHWTCISQATARALTRVLGVPADQTTVTPLASRWDSVPVDWTPRAVRAQLGLGNGYLLHLGTIEPRKNLLLLLDAYERLPAEQRRRWPLIFAGSPGWGDESFWTRLREHPVAGEVSWTGYVSDTQAAALIRGASTLLYPSLYEGFGLPPLEAMALGVPAVCSPAESLQEVCGDAAPLVGFDETEAWSEWMLRMPEPGAERDEWIRRGHDQARTFQWSHTAKLQHDVMTRHAA</sequence>
<keyword evidence="3" id="KW-0328">Glycosyltransferase</keyword>
<dbReference type="CDD" id="cd03809">
    <property type="entry name" value="GT4_MtfB-like"/>
    <property type="match status" value="1"/>
</dbReference>
<dbReference type="GO" id="GO:0009103">
    <property type="term" value="P:lipopolysaccharide biosynthetic process"/>
    <property type="evidence" value="ECO:0007669"/>
    <property type="project" value="TreeGrafter"/>
</dbReference>
<name>A0A518B1X3_9BACT</name>
<dbReference type="PANTHER" id="PTHR46401">
    <property type="entry name" value="GLYCOSYLTRANSFERASE WBBK-RELATED"/>
    <property type="match status" value="1"/>
</dbReference>
<accession>A0A518B1X3</accession>
<keyword evidence="1 3" id="KW-0808">Transferase</keyword>
<feature type="domain" description="Glycosyl transferase family 1" evidence="2">
    <location>
        <begin position="217"/>
        <end position="369"/>
    </location>
</feature>
<dbReference type="KEGG" id="knv:Pan216_18210"/>
<protein>
    <submittedName>
        <fullName evidence="3">GDP-mannose-dependent alpha-(1-2)-phosphatidylinositol mannosyltransferase</fullName>
    </submittedName>
</protein>
<evidence type="ECO:0000259" key="2">
    <source>
        <dbReference type="Pfam" id="PF00534"/>
    </source>
</evidence>
<evidence type="ECO:0000313" key="4">
    <source>
        <dbReference type="Proteomes" id="UP000317093"/>
    </source>
</evidence>
<keyword evidence="4" id="KW-1185">Reference proteome</keyword>